<gene>
    <name evidence="2" type="primary">pth1r</name>
    <name evidence="2" type="synonym">pth1ra</name>
    <name evidence="2" type="synonym">pthr1</name>
    <name evidence="2" type="synonym">zPTH1R</name>
</gene>
<evidence type="ECO:0000313" key="2">
    <source>
        <dbReference type="RefSeq" id="XP_073768140.1"/>
    </source>
</evidence>
<dbReference type="Proteomes" id="UP000000437">
    <property type="component" value="Chromosome 2"/>
</dbReference>
<name>A0AC58GEI9_DANRE</name>
<proteinExistence type="predicted"/>
<evidence type="ECO:0000313" key="1">
    <source>
        <dbReference type="Proteomes" id="UP000000437"/>
    </source>
</evidence>
<protein>
    <submittedName>
        <fullName evidence="2">Parathyroid hormone/parathyroid hormone-related peptide receptor isoform X2</fullName>
    </submittedName>
</protein>
<organism evidence="1 2">
    <name type="scientific">Danio rerio</name>
    <name type="common">Zebrafish</name>
    <name type="synonym">Brachydanio rerio</name>
    <dbReference type="NCBI Taxonomy" id="7955"/>
    <lineage>
        <taxon>Eukaryota</taxon>
        <taxon>Metazoa</taxon>
        <taxon>Chordata</taxon>
        <taxon>Craniata</taxon>
        <taxon>Vertebrata</taxon>
        <taxon>Euteleostomi</taxon>
        <taxon>Actinopterygii</taxon>
        <taxon>Neopterygii</taxon>
        <taxon>Teleostei</taxon>
        <taxon>Ostariophysi</taxon>
        <taxon>Cypriniformes</taxon>
        <taxon>Danionidae</taxon>
        <taxon>Danioninae</taxon>
        <taxon>Danio</taxon>
    </lineage>
</organism>
<accession>A0AC58GEI9</accession>
<keyword evidence="2" id="KW-0675">Receptor</keyword>
<dbReference type="RefSeq" id="XP_073768140.1">
    <property type="nucleotide sequence ID" value="XM_073912039.1"/>
</dbReference>
<keyword evidence="1" id="KW-1185">Reference proteome</keyword>
<sequence>MGATLIVRTLGFLFCGTLLSFVYGLVDADDVLTKEEQIYLLFNAKRKCERAIKSKHKTSEGSCLPEWDGILCWPEGVPGKMVSTSCPEYIYDFNHKGHAYRRCDLNGTWELASHNNKTWANYSECAKFFPHYNQNQEREVFDRLYLIYTVGYSISLGSLMVATVILGYFRRLHCTRNYIHMHLFLSFMLRAISIFVKDVVLYSGSALQEMERITVEDLKSITEAPPANKTQFTCAGTTNINYSTLDHTQPKRYTFKFEFIKKKYKNHLCF</sequence>
<reference evidence="2" key="1">
    <citation type="submission" date="2025-08" db="UniProtKB">
        <authorList>
            <consortium name="RefSeq"/>
        </authorList>
    </citation>
    <scope>IDENTIFICATION</scope>
    <source>
        <strain evidence="2">Tuebingen</strain>
        <tissue evidence="2">Fibroblasts and whole tissue</tissue>
    </source>
</reference>